<protein>
    <submittedName>
        <fullName evidence="3">Lysozyme</fullName>
    </submittedName>
</protein>
<dbReference type="InterPro" id="IPR017853">
    <property type="entry name" value="GH"/>
</dbReference>
<evidence type="ECO:0000256" key="1">
    <source>
        <dbReference type="ARBA" id="ARBA00010646"/>
    </source>
</evidence>
<name>A0ABV0EIA4_9ENTE</name>
<feature type="domain" description="SH3b" evidence="2">
    <location>
        <begin position="218"/>
        <end position="285"/>
    </location>
</feature>
<gene>
    <name evidence="3" type="ORF">JZO67_000277</name>
</gene>
<dbReference type="SUPFAM" id="SSF51445">
    <property type="entry name" value="(Trans)glycosidases"/>
    <property type="match status" value="1"/>
</dbReference>
<dbReference type="Gene3D" id="2.30.30.40">
    <property type="entry name" value="SH3 Domains"/>
    <property type="match status" value="1"/>
</dbReference>
<evidence type="ECO:0000313" key="4">
    <source>
        <dbReference type="Proteomes" id="UP000664357"/>
    </source>
</evidence>
<proteinExistence type="inferred from homology"/>
<dbReference type="Gene3D" id="3.20.20.80">
    <property type="entry name" value="Glycosidases"/>
    <property type="match status" value="1"/>
</dbReference>
<comment type="caution">
    <text evidence="3">The sequence shown here is derived from an EMBL/GenBank/DDBJ whole genome shotgun (WGS) entry which is preliminary data.</text>
</comment>
<dbReference type="EMBL" id="JAFREL020000001">
    <property type="protein sequence ID" value="MEO1768366.1"/>
    <property type="molecule type" value="Genomic_DNA"/>
</dbReference>
<dbReference type="RefSeq" id="WP_207704138.1">
    <property type="nucleotide sequence ID" value="NZ_JAFREL020000001.1"/>
</dbReference>
<dbReference type="PANTHER" id="PTHR34135:SF1">
    <property type="entry name" value="GLYCOSYL HYDROLASE FAMILY 25"/>
    <property type="match status" value="1"/>
</dbReference>
<comment type="similarity">
    <text evidence="1">Belongs to the glycosyl hydrolase 25 family.</text>
</comment>
<accession>A0ABV0EIA4</accession>
<dbReference type="Pfam" id="PF01183">
    <property type="entry name" value="Glyco_hydro_25"/>
    <property type="match status" value="1"/>
</dbReference>
<reference evidence="3 4" key="1">
    <citation type="submission" date="2024-02" db="EMBL/GenBank/DDBJ databases">
        <title>The Genome Sequence of Enterococcus sp. DIV0159.</title>
        <authorList>
            <person name="Earl A."/>
            <person name="Manson A."/>
            <person name="Gilmore M."/>
            <person name="Sanders J."/>
            <person name="Shea T."/>
            <person name="Howe W."/>
            <person name="Livny J."/>
            <person name="Cuomo C."/>
            <person name="Neafsey D."/>
            <person name="Birren B."/>
        </authorList>
    </citation>
    <scope>NUCLEOTIDE SEQUENCE [LARGE SCALE GENOMIC DNA]</scope>
    <source>
        <strain evidence="3 4">665A</strain>
    </source>
</reference>
<dbReference type="PANTHER" id="PTHR34135">
    <property type="entry name" value="LYSOZYME"/>
    <property type="match status" value="1"/>
</dbReference>
<evidence type="ECO:0000313" key="3">
    <source>
        <dbReference type="EMBL" id="MEO1768366.1"/>
    </source>
</evidence>
<evidence type="ECO:0000259" key="2">
    <source>
        <dbReference type="SMART" id="SM00287"/>
    </source>
</evidence>
<organism evidence="3 4">
    <name type="scientific">Candidatus Enterococcus ferrettii</name>
    <dbReference type="NCBI Taxonomy" id="2815324"/>
    <lineage>
        <taxon>Bacteria</taxon>
        <taxon>Bacillati</taxon>
        <taxon>Bacillota</taxon>
        <taxon>Bacilli</taxon>
        <taxon>Lactobacillales</taxon>
        <taxon>Enterococcaceae</taxon>
        <taxon>Enterococcus</taxon>
    </lineage>
</organism>
<keyword evidence="4" id="KW-1185">Reference proteome</keyword>
<dbReference type="InterPro" id="IPR002053">
    <property type="entry name" value="Glyco_hydro_25"/>
</dbReference>
<dbReference type="SMART" id="SM00287">
    <property type="entry name" value="SH3b"/>
    <property type="match status" value="1"/>
</dbReference>
<dbReference type="Proteomes" id="UP000664357">
    <property type="component" value="Unassembled WGS sequence"/>
</dbReference>
<dbReference type="InterPro" id="IPR003646">
    <property type="entry name" value="SH3-like_bac-type"/>
</dbReference>
<dbReference type="Pfam" id="PF08460">
    <property type="entry name" value="SH3_5"/>
    <property type="match status" value="1"/>
</dbReference>
<dbReference type="CDD" id="cd06523">
    <property type="entry name" value="GH25_PlyB-like"/>
    <property type="match status" value="1"/>
</dbReference>
<sequence length="296" mass="32944">MTQPLILDISEWQVPSQMNYQQLAEQVAHVIVRVQYGSAYEDKHYRTHIENFQALGVPVAVYAWVRGVNHNDMEEEARIFYERAKQYNPTFYWLDVEEQSMSDMRGGIECCRRKLKDLSGKKVGAYIANHLYSTFNLVTENFDGIWLPTYGANTGSYQGTNPTATNHYDLHQYTSVGRLAGYAGALDLNRLAGTKPLSYFTDGASPAAPSPAPSWGTAEKGIFTLNTAIHLRTEPSADAQSLAVLPAGAEVHYDAFSHQNSYVWIRQPRADGNMAYLATGPSNGTIRTGASWGSFR</sequence>
<dbReference type="PROSITE" id="PS51904">
    <property type="entry name" value="GLYCOSYL_HYDROL_F25_2"/>
    <property type="match status" value="1"/>
</dbReference>